<gene>
    <name evidence="2" type="ORF">LPJ61_002066</name>
</gene>
<evidence type="ECO:0000313" key="2">
    <source>
        <dbReference type="EMBL" id="KAJ1732396.1"/>
    </source>
</evidence>
<name>A0A9W7YE09_9FUNG</name>
<protein>
    <submittedName>
        <fullName evidence="2">Uncharacterized protein</fullName>
    </submittedName>
</protein>
<accession>A0A9W7YE09</accession>
<organism evidence="2 3">
    <name type="scientific">Coemansia biformis</name>
    <dbReference type="NCBI Taxonomy" id="1286918"/>
    <lineage>
        <taxon>Eukaryota</taxon>
        <taxon>Fungi</taxon>
        <taxon>Fungi incertae sedis</taxon>
        <taxon>Zoopagomycota</taxon>
        <taxon>Kickxellomycotina</taxon>
        <taxon>Kickxellomycetes</taxon>
        <taxon>Kickxellales</taxon>
        <taxon>Kickxellaceae</taxon>
        <taxon>Coemansia</taxon>
    </lineage>
</organism>
<dbReference type="OrthoDB" id="5528187at2759"/>
<sequence>MPCTTGQSASREQPAAAAAPASPQTKVARANGIPVALASQPVGGVARLDADWSPFEIPAVVECLSRPIATPPSLLERREHTPLYSPSRHAGANALQQAQSPARVLSTFVGWSRPYEQISICIVDPESGEHLRRFPI</sequence>
<keyword evidence="3" id="KW-1185">Reference proteome</keyword>
<feature type="region of interest" description="Disordered" evidence="1">
    <location>
        <begin position="1"/>
        <end position="25"/>
    </location>
</feature>
<dbReference type="Proteomes" id="UP001143981">
    <property type="component" value="Unassembled WGS sequence"/>
</dbReference>
<feature type="compositionally biased region" description="Low complexity" evidence="1">
    <location>
        <begin position="7"/>
        <end position="24"/>
    </location>
</feature>
<reference evidence="2" key="1">
    <citation type="submission" date="2022-07" db="EMBL/GenBank/DDBJ databases">
        <title>Phylogenomic reconstructions and comparative analyses of Kickxellomycotina fungi.</title>
        <authorList>
            <person name="Reynolds N.K."/>
            <person name="Stajich J.E."/>
            <person name="Barry K."/>
            <person name="Grigoriev I.V."/>
            <person name="Crous P."/>
            <person name="Smith M.E."/>
        </authorList>
    </citation>
    <scope>NUCLEOTIDE SEQUENCE</scope>
    <source>
        <strain evidence="2">BCRC 34381</strain>
    </source>
</reference>
<evidence type="ECO:0000313" key="3">
    <source>
        <dbReference type="Proteomes" id="UP001143981"/>
    </source>
</evidence>
<evidence type="ECO:0000256" key="1">
    <source>
        <dbReference type="SAM" id="MobiDB-lite"/>
    </source>
</evidence>
<dbReference type="EMBL" id="JANBOI010000229">
    <property type="protein sequence ID" value="KAJ1732396.1"/>
    <property type="molecule type" value="Genomic_DNA"/>
</dbReference>
<dbReference type="AlphaFoldDB" id="A0A9W7YE09"/>
<proteinExistence type="predicted"/>
<comment type="caution">
    <text evidence="2">The sequence shown here is derived from an EMBL/GenBank/DDBJ whole genome shotgun (WGS) entry which is preliminary data.</text>
</comment>